<feature type="domain" description="DUF4342" evidence="3">
    <location>
        <begin position="30"/>
        <end position="108"/>
    </location>
</feature>
<name>A0ABN5PPV3_9ACTO</name>
<keyword evidence="5" id="KW-1185">Reference proteome</keyword>
<reference evidence="4 5" key="1">
    <citation type="submission" date="2018-09" db="EMBL/GenBank/DDBJ databases">
        <authorList>
            <person name="Li J."/>
        </authorList>
    </citation>
    <scope>NUCLEOTIDE SEQUENCE [LARGE SCALE GENOMIC DNA]</scope>
    <source>
        <strain evidence="4 5">2129</strain>
    </source>
</reference>
<accession>A0ABN5PPV3</accession>
<keyword evidence="2" id="KW-0812">Transmembrane</keyword>
<evidence type="ECO:0000256" key="2">
    <source>
        <dbReference type="SAM" id="Phobius"/>
    </source>
</evidence>
<dbReference type="EMBL" id="CP032514">
    <property type="protein sequence ID" value="AYD90443.1"/>
    <property type="molecule type" value="Genomic_DNA"/>
</dbReference>
<organism evidence="4 5">
    <name type="scientific">Actinomyces lilanjuaniae</name>
    <dbReference type="NCBI Taxonomy" id="2321394"/>
    <lineage>
        <taxon>Bacteria</taxon>
        <taxon>Bacillati</taxon>
        <taxon>Actinomycetota</taxon>
        <taxon>Actinomycetes</taxon>
        <taxon>Actinomycetales</taxon>
        <taxon>Actinomycetaceae</taxon>
        <taxon>Actinomyces</taxon>
    </lineage>
</organism>
<dbReference type="Pfam" id="PF14242">
    <property type="entry name" value="DUF4342"/>
    <property type="match status" value="1"/>
</dbReference>
<dbReference type="InterPro" id="IPR025642">
    <property type="entry name" value="DUF4342"/>
</dbReference>
<evidence type="ECO:0000259" key="3">
    <source>
        <dbReference type="Pfam" id="PF14242"/>
    </source>
</evidence>
<dbReference type="Proteomes" id="UP000273001">
    <property type="component" value="Chromosome"/>
</dbReference>
<sequence>MTTQKTPKPGAGEPGQQSGTTSQPSGSHTVLEWIDVAGDQLVSTVRRLMADGSVRRVVLRDSSGRELFSIPMTAGVIAGGVTVVAAPVLAAVGVVAAMVTRVTLEVERTSPGSATGAADPGPTGEERRNTPPADADTAPPPRLSLPPRGASAEETPQTGDTTG</sequence>
<evidence type="ECO:0000313" key="4">
    <source>
        <dbReference type="EMBL" id="AYD90443.1"/>
    </source>
</evidence>
<feature type="transmembrane region" description="Helical" evidence="2">
    <location>
        <begin position="76"/>
        <end position="99"/>
    </location>
</feature>
<protein>
    <submittedName>
        <fullName evidence="4">DUF4342 domain-containing protein</fullName>
    </submittedName>
</protein>
<keyword evidence="2" id="KW-1133">Transmembrane helix</keyword>
<gene>
    <name evidence="4" type="ORF">D5R93_11320</name>
</gene>
<feature type="region of interest" description="Disordered" evidence="1">
    <location>
        <begin position="107"/>
        <end position="163"/>
    </location>
</feature>
<keyword evidence="2" id="KW-0472">Membrane</keyword>
<evidence type="ECO:0000313" key="5">
    <source>
        <dbReference type="Proteomes" id="UP000273001"/>
    </source>
</evidence>
<proteinExistence type="predicted"/>
<evidence type="ECO:0000256" key="1">
    <source>
        <dbReference type="SAM" id="MobiDB-lite"/>
    </source>
</evidence>
<feature type="compositionally biased region" description="Polar residues" evidence="1">
    <location>
        <begin position="154"/>
        <end position="163"/>
    </location>
</feature>
<feature type="compositionally biased region" description="Low complexity" evidence="1">
    <location>
        <begin position="14"/>
        <end position="27"/>
    </location>
</feature>
<feature type="region of interest" description="Disordered" evidence="1">
    <location>
        <begin position="1"/>
        <end position="27"/>
    </location>
</feature>
<dbReference type="RefSeq" id="WP_120205320.1">
    <property type="nucleotide sequence ID" value="NZ_CP032514.1"/>
</dbReference>